<evidence type="ECO:0000256" key="7">
    <source>
        <dbReference type="ARBA" id="ARBA00022490"/>
    </source>
</evidence>
<protein>
    <recommendedName>
        <fullName evidence="6 13">Phosphoglycerate kinase</fullName>
        <ecNumber evidence="5 13">2.7.2.3</ecNumber>
    </recommendedName>
</protein>
<keyword evidence="10 13" id="KW-0418">Kinase</keyword>
<dbReference type="EMBL" id="AP022822">
    <property type="protein sequence ID" value="BCA86201.1"/>
    <property type="molecule type" value="Genomic_DNA"/>
</dbReference>
<evidence type="ECO:0000256" key="2">
    <source>
        <dbReference type="ARBA" id="ARBA00004496"/>
    </source>
</evidence>
<keyword evidence="11 13" id="KW-0067">ATP-binding</keyword>
<feature type="binding site" evidence="13 14">
    <location>
        <begin position="59"/>
        <end position="62"/>
    </location>
    <ligand>
        <name>substrate</name>
    </ligand>
</feature>
<reference evidence="17 18" key="1">
    <citation type="submission" date="2020-02" db="EMBL/GenBank/DDBJ databases">
        <title>Characterization of vanA genotype vancomycin-resistant Enterococcus saigonensis VE80.</title>
        <authorList>
            <person name="Harada T."/>
            <person name="Motooka D."/>
            <person name="Nakamura S."/>
            <person name="Yamamoto Y."/>
            <person name="Kawahara R."/>
            <person name="Kawatsu K."/>
        </authorList>
    </citation>
    <scope>NUCLEOTIDE SEQUENCE [LARGE SCALE GENOMIC DNA]</scope>
    <source>
        <strain evidence="17 18">VE80</strain>
    </source>
</reference>
<comment type="subcellular location">
    <subcellularLocation>
        <location evidence="2 13">Cytoplasm</location>
    </subcellularLocation>
</comment>
<evidence type="ECO:0000256" key="8">
    <source>
        <dbReference type="ARBA" id="ARBA00022679"/>
    </source>
</evidence>
<dbReference type="KEGG" id="esg:EsVE80_17240"/>
<name>A0A679IN07_9ENTE</name>
<proteinExistence type="inferred from homology"/>
<feature type="binding site" evidence="13 15">
    <location>
        <position position="325"/>
    </location>
    <ligand>
        <name>ATP</name>
        <dbReference type="ChEBI" id="CHEBI:30616"/>
    </ligand>
</feature>
<dbReference type="GO" id="GO:0043531">
    <property type="term" value="F:ADP binding"/>
    <property type="evidence" value="ECO:0007669"/>
    <property type="project" value="TreeGrafter"/>
</dbReference>
<dbReference type="PANTHER" id="PTHR11406">
    <property type="entry name" value="PHOSPHOGLYCERATE KINASE"/>
    <property type="match status" value="1"/>
</dbReference>
<evidence type="ECO:0000256" key="4">
    <source>
        <dbReference type="ARBA" id="ARBA00008982"/>
    </source>
</evidence>
<feature type="binding site" evidence="13">
    <location>
        <position position="119"/>
    </location>
    <ligand>
        <name>substrate</name>
    </ligand>
</feature>
<dbReference type="Gene3D" id="3.40.50.1260">
    <property type="entry name" value="Phosphoglycerate kinase, N-terminal domain"/>
    <property type="match status" value="2"/>
</dbReference>
<feature type="binding site" evidence="13">
    <location>
        <position position="156"/>
    </location>
    <ligand>
        <name>substrate</name>
    </ligand>
</feature>
<dbReference type="SUPFAM" id="SSF53748">
    <property type="entry name" value="Phosphoglycerate kinase"/>
    <property type="match status" value="1"/>
</dbReference>
<dbReference type="GO" id="GO:0006096">
    <property type="term" value="P:glycolytic process"/>
    <property type="evidence" value="ECO:0007669"/>
    <property type="project" value="UniProtKB-UniRule"/>
</dbReference>
<dbReference type="PANTHER" id="PTHR11406:SF23">
    <property type="entry name" value="PHOSPHOGLYCERATE KINASE 1, CHLOROPLASTIC-RELATED"/>
    <property type="match status" value="1"/>
</dbReference>
<dbReference type="InterPro" id="IPR015911">
    <property type="entry name" value="Phosphoglycerate_kinase_CS"/>
</dbReference>
<dbReference type="GO" id="GO:0005829">
    <property type="term" value="C:cytosol"/>
    <property type="evidence" value="ECO:0007669"/>
    <property type="project" value="TreeGrafter"/>
</dbReference>
<organism evidence="17 18">
    <name type="scientific">Enterococcus saigonensis</name>
    <dbReference type="NCBI Taxonomy" id="1805431"/>
    <lineage>
        <taxon>Bacteria</taxon>
        <taxon>Bacillati</taxon>
        <taxon>Bacillota</taxon>
        <taxon>Bacilli</taxon>
        <taxon>Lactobacillales</taxon>
        <taxon>Enterococcaceae</taxon>
        <taxon>Enterococcus</taxon>
    </lineage>
</organism>
<feature type="binding site" evidence="13">
    <location>
        <position position="36"/>
    </location>
    <ligand>
        <name>substrate</name>
    </ligand>
</feature>
<accession>A0A679IN07</accession>
<evidence type="ECO:0000256" key="3">
    <source>
        <dbReference type="ARBA" id="ARBA00004838"/>
    </source>
</evidence>
<dbReference type="Proteomes" id="UP000502998">
    <property type="component" value="Chromosome"/>
</dbReference>
<dbReference type="GO" id="GO:0005524">
    <property type="term" value="F:ATP binding"/>
    <property type="evidence" value="ECO:0007669"/>
    <property type="project" value="UniProtKB-KW"/>
</dbReference>
<evidence type="ECO:0000256" key="13">
    <source>
        <dbReference type="HAMAP-Rule" id="MF_00145"/>
    </source>
</evidence>
<evidence type="ECO:0000256" key="14">
    <source>
        <dbReference type="PIRSR" id="PIRSR000724-1"/>
    </source>
</evidence>
<evidence type="ECO:0000256" key="1">
    <source>
        <dbReference type="ARBA" id="ARBA00000642"/>
    </source>
</evidence>
<dbReference type="InterPro" id="IPR015824">
    <property type="entry name" value="Phosphoglycerate_kinase_N"/>
</dbReference>
<keyword evidence="12 13" id="KW-0324">Glycolysis</keyword>
<dbReference type="InterPro" id="IPR001576">
    <property type="entry name" value="Phosphoglycerate_kinase"/>
</dbReference>
<dbReference type="PIRSF" id="PIRSF000724">
    <property type="entry name" value="Pgk"/>
    <property type="match status" value="1"/>
</dbReference>
<keyword evidence="7 13" id="KW-0963">Cytoplasm</keyword>
<evidence type="ECO:0000256" key="16">
    <source>
        <dbReference type="RuleBase" id="RU000532"/>
    </source>
</evidence>
<feature type="binding site" evidence="14">
    <location>
        <position position="156"/>
    </location>
    <ligand>
        <name>(2R)-3-phosphoglycerate</name>
        <dbReference type="ChEBI" id="CHEBI:58272"/>
    </ligand>
</feature>
<evidence type="ECO:0000256" key="12">
    <source>
        <dbReference type="ARBA" id="ARBA00023152"/>
    </source>
</evidence>
<feature type="binding site" evidence="14">
    <location>
        <position position="119"/>
    </location>
    <ligand>
        <name>(2R)-3-phosphoglycerate</name>
        <dbReference type="ChEBI" id="CHEBI:58272"/>
    </ligand>
</feature>
<dbReference type="RefSeq" id="WP_173103384.1">
    <property type="nucleotide sequence ID" value="NZ_AP022822.1"/>
</dbReference>
<feature type="binding site" evidence="13 15">
    <location>
        <begin position="352"/>
        <end position="355"/>
    </location>
    <ligand>
        <name>ATP</name>
        <dbReference type="ChEBI" id="CHEBI:30616"/>
    </ligand>
</feature>
<dbReference type="Pfam" id="PF00162">
    <property type="entry name" value="PGK"/>
    <property type="match status" value="1"/>
</dbReference>
<evidence type="ECO:0000256" key="9">
    <source>
        <dbReference type="ARBA" id="ARBA00022741"/>
    </source>
</evidence>
<dbReference type="AlphaFoldDB" id="A0A679IN07"/>
<keyword evidence="9 13" id="KW-0547">Nucleotide-binding</keyword>
<feature type="binding site" evidence="14">
    <location>
        <position position="36"/>
    </location>
    <ligand>
        <name>(2R)-3-phosphoglycerate</name>
        <dbReference type="ChEBI" id="CHEBI:58272"/>
    </ligand>
</feature>
<evidence type="ECO:0000313" key="17">
    <source>
        <dbReference type="EMBL" id="BCA86201.1"/>
    </source>
</evidence>
<dbReference type="InterPro" id="IPR036043">
    <property type="entry name" value="Phosphoglycerate_kinase_sf"/>
</dbReference>
<evidence type="ECO:0000256" key="6">
    <source>
        <dbReference type="ARBA" id="ARBA00016471"/>
    </source>
</evidence>
<dbReference type="UniPathway" id="UPA00109">
    <property type="reaction ID" value="UER00185"/>
</dbReference>
<dbReference type="EC" id="2.7.2.3" evidence="5 13"/>
<dbReference type="PRINTS" id="PR00477">
    <property type="entry name" value="PHGLYCKINASE"/>
</dbReference>
<dbReference type="PROSITE" id="PS00111">
    <property type="entry name" value="PGLYCERATE_KINASE"/>
    <property type="match status" value="1"/>
</dbReference>
<dbReference type="FunFam" id="3.40.50.1260:FF:000001">
    <property type="entry name" value="Phosphoglycerate kinase"/>
    <property type="match status" value="1"/>
</dbReference>
<dbReference type="CDD" id="cd00318">
    <property type="entry name" value="Phosphoglycerate_kinase"/>
    <property type="match status" value="1"/>
</dbReference>
<comment type="pathway">
    <text evidence="3 13">Carbohydrate degradation; glycolysis; pyruvate from D-glyceraldehyde 3-phosphate: step 2/5.</text>
</comment>
<feature type="binding site" evidence="13 14">
    <location>
        <begin position="21"/>
        <end position="23"/>
    </location>
    <ligand>
        <name>substrate</name>
    </ligand>
</feature>
<keyword evidence="18" id="KW-1185">Reference proteome</keyword>
<evidence type="ECO:0000256" key="15">
    <source>
        <dbReference type="PIRSR" id="PIRSR000724-2"/>
    </source>
</evidence>
<keyword evidence="8 13" id="KW-0808">Transferase</keyword>
<comment type="catalytic activity">
    <reaction evidence="1 13 16">
        <text>(2R)-3-phosphoglycerate + ATP = (2R)-3-phospho-glyceroyl phosphate + ADP</text>
        <dbReference type="Rhea" id="RHEA:14801"/>
        <dbReference type="ChEBI" id="CHEBI:30616"/>
        <dbReference type="ChEBI" id="CHEBI:57604"/>
        <dbReference type="ChEBI" id="CHEBI:58272"/>
        <dbReference type="ChEBI" id="CHEBI:456216"/>
        <dbReference type="EC" id="2.7.2.3"/>
    </reaction>
</comment>
<dbReference type="GO" id="GO:0009986">
    <property type="term" value="C:cell surface"/>
    <property type="evidence" value="ECO:0007669"/>
    <property type="project" value="UniProtKB-ARBA"/>
</dbReference>
<dbReference type="HAMAP" id="MF_00145">
    <property type="entry name" value="Phosphoglyc_kinase"/>
    <property type="match status" value="1"/>
</dbReference>
<evidence type="ECO:0000256" key="10">
    <source>
        <dbReference type="ARBA" id="ARBA00022777"/>
    </source>
</evidence>
<gene>
    <name evidence="13 17" type="primary">pgk</name>
    <name evidence="17" type="ORF">EsVE80_17240</name>
</gene>
<dbReference type="FunFam" id="3.40.50.1260:FF:000008">
    <property type="entry name" value="Phosphoglycerate kinase"/>
    <property type="match status" value="1"/>
</dbReference>
<evidence type="ECO:0000256" key="11">
    <source>
        <dbReference type="ARBA" id="ARBA00022840"/>
    </source>
</evidence>
<sequence>MAKKTIEDIQLKDKKVLVRVDFNVPLKDGVIGDDTRIKAALPTIKYVIDNGGKAILFSHLGRVKTQEDKEGKSLAPVAKRLGELLGKDVTFVPETRGKELEDAIANMQDGDVLVFENTRFEDVDGKKESGNDAELGKYWASLGDVFVNDAFGTAHRAHASNVGIASTGIPTVAGFLMEKEIKFIGEAVENPKRPMIAILGGAKVSDKIGVIENLIPKADKILIGGGMTYTFYAAKGMKIGKSLVETDKIDLAKSLIEKAGDKLVLPIDNICAAEFSNDVPTQTIEGEIEGDVMALDIGPASIALFAETLAGAKTVVWNGPMGVFEMSNFANGTIGVCEAIANLEDATTIIGGGDSAAAAEQLGFADKFTHISTGGGASLELLEGKTLPGLAAINDK</sequence>
<feature type="binding site" evidence="13 15">
    <location>
        <position position="207"/>
    </location>
    <ligand>
        <name>ATP</name>
        <dbReference type="ChEBI" id="CHEBI:30616"/>
    </ligand>
</feature>
<comment type="subunit">
    <text evidence="13">Monomer.</text>
</comment>
<evidence type="ECO:0000256" key="5">
    <source>
        <dbReference type="ARBA" id="ARBA00013061"/>
    </source>
</evidence>
<comment type="similarity">
    <text evidence="4 13 16">Belongs to the phosphoglycerate kinase family.</text>
</comment>
<comment type="caution">
    <text evidence="13">Lacks conserved residue(s) required for the propagation of feature annotation.</text>
</comment>
<dbReference type="GO" id="GO:0006094">
    <property type="term" value="P:gluconeogenesis"/>
    <property type="evidence" value="ECO:0007669"/>
    <property type="project" value="TreeGrafter"/>
</dbReference>
<evidence type="ECO:0000313" key="18">
    <source>
        <dbReference type="Proteomes" id="UP000502998"/>
    </source>
</evidence>
<dbReference type="GO" id="GO:0004618">
    <property type="term" value="F:phosphoglycerate kinase activity"/>
    <property type="evidence" value="ECO:0007669"/>
    <property type="project" value="UniProtKB-UniRule"/>
</dbReference>